<keyword evidence="2" id="KW-1185">Reference proteome</keyword>
<evidence type="ECO:0008006" key="3">
    <source>
        <dbReference type="Google" id="ProtNLM"/>
    </source>
</evidence>
<organism evidence="1 2">
    <name type="scientific">Clostridium luticellarii</name>
    <dbReference type="NCBI Taxonomy" id="1691940"/>
    <lineage>
        <taxon>Bacteria</taxon>
        <taxon>Bacillati</taxon>
        <taxon>Bacillota</taxon>
        <taxon>Clostridia</taxon>
        <taxon>Eubacteriales</taxon>
        <taxon>Clostridiaceae</taxon>
        <taxon>Clostridium</taxon>
    </lineage>
</organism>
<dbReference type="Proteomes" id="UP000237798">
    <property type="component" value="Unassembled WGS sequence"/>
</dbReference>
<protein>
    <recommendedName>
        <fullName evidence="3">DUF2281 domain-containing protein</fullName>
    </recommendedName>
</protein>
<comment type="caution">
    <text evidence="1">The sequence shown here is derived from an EMBL/GenBank/DDBJ whole genome shotgun (WGS) entry which is preliminary data.</text>
</comment>
<name>A0A2T0B5Z1_9CLOT</name>
<proteinExistence type="predicted"/>
<reference evidence="1 2" key="1">
    <citation type="submission" date="2018-03" db="EMBL/GenBank/DDBJ databases">
        <title>Genome sequence of Clostridium luticellarii DSM 29923.</title>
        <authorList>
            <person name="Poehlein A."/>
            <person name="Daniel R."/>
        </authorList>
    </citation>
    <scope>NUCLEOTIDE SEQUENCE [LARGE SCALE GENOMIC DNA]</scope>
    <source>
        <strain evidence="1 2">DSM 29923</strain>
    </source>
</reference>
<dbReference type="AlphaFoldDB" id="A0A2T0B5Z1"/>
<dbReference type="RefSeq" id="WP_106011073.1">
    <property type="nucleotide sequence ID" value="NZ_PVXP01000107.1"/>
</dbReference>
<dbReference type="EMBL" id="PVXP01000107">
    <property type="protein sequence ID" value="PRR79311.1"/>
    <property type="molecule type" value="Genomic_DNA"/>
</dbReference>
<accession>A0A2T0B5Z1</accession>
<gene>
    <name evidence="1" type="ORF">CLLU_35330</name>
</gene>
<dbReference type="OrthoDB" id="9813823at2"/>
<evidence type="ECO:0000313" key="1">
    <source>
        <dbReference type="EMBL" id="PRR79311.1"/>
    </source>
</evidence>
<evidence type="ECO:0000313" key="2">
    <source>
        <dbReference type="Proteomes" id="UP000237798"/>
    </source>
</evidence>
<sequence>MINKDALVKKIETLPPYLLQEVADYIDYIEFKKNRKSNLKINDITLASEENLAKDWLKPEEDKAWKDL</sequence>